<dbReference type="GO" id="GO:0003677">
    <property type="term" value="F:DNA binding"/>
    <property type="evidence" value="ECO:0007669"/>
    <property type="project" value="UniProtKB-KW"/>
</dbReference>
<dbReference type="Gene3D" id="3.40.50.1390">
    <property type="entry name" value="Resolvase, N-terminal catalytic domain"/>
    <property type="match status" value="1"/>
</dbReference>
<name>A0A4Q9GZ74_9BURK</name>
<dbReference type="GO" id="GO:0015074">
    <property type="term" value="P:DNA integration"/>
    <property type="evidence" value="ECO:0007669"/>
    <property type="project" value="UniProtKB-KW"/>
</dbReference>
<keyword evidence="2" id="KW-0229">DNA integration</keyword>
<evidence type="ECO:0000256" key="3">
    <source>
        <dbReference type="ARBA" id="ARBA00023100"/>
    </source>
</evidence>
<keyword evidence="5" id="KW-0233">DNA recombination</keyword>
<dbReference type="GO" id="GO:0000150">
    <property type="term" value="F:DNA strand exchange activity"/>
    <property type="evidence" value="ECO:0007669"/>
    <property type="project" value="UniProtKB-KW"/>
</dbReference>
<evidence type="ECO:0000313" key="10">
    <source>
        <dbReference type="Proteomes" id="UP000292120"/>
    </source>
</evidence>
<keyword evidence="4" id="KW-0238">DNA-binding</keyword>
<evidence type="ECO:0000313" key="9">
    <source>
        <dbReference type="EMBL" id="TBO31324.1"/>
    </source>
</evidence>
<dbReference type="SUPFAM" id="SSF53041">
    <property type="entry name" value="Resolvase-like"/>
    <property type="match status" value="1"/>
</dbReference>
<evidence type="ECO:0000256" key="6">
    <source>
        <dbReference type="PIRSR" id="PIRSR606118-50"/>
    </source>
</evidence>
<feature type="domain" description="Resolvase/invertase-type recombinase catalytic" evidence="8">
    <location>
        <begin position="1"/>
        <end position="133"/>
    </location>
</feature>
<dbReference type="PROSITE" id="PS00398">
    <property type="entry name" value="RECOMBINASES_2"/>
    <property type="match status" value="1"/>
</dbReference>
<proteinExistence type="inferred from homology"/>
<accession>A0A4Q9GZ74</accession>
<protein>
    <submittedName>
        <fullName evidence="9">Recombinase family protein</fullName>
    </submittedName>
</protein>
<evidence type="ECO:0000256" key="5">
    <source>
        <dbReference type="ARBA" id="ARBA00023172"/>
    </source>
</evidence>
<keyword evidence="10" id="KW-1185">Reference proteome</keyword>
<dbReference type="FunFam" id="3.40.50.1390:FF:000001">
    <property type="entry name" value="DNA recombinase"/>
    <property type="match status" value="1"/>
</dbReference>
<feature type="active site" description="O-(5'-phospho-DNA)-serine intermediate" evidence="6 7">
    <location>
        <position position="9"/>
    </location>
</feature>
<dbReference type="RefSeq" id="WP_130967779.1">
    <property type="nucleotide sequence ID" value="NZ_SIXI01000003.1"/>
</dbReference>
<gene>
    <name evidence="9" type="ORF">EYS42_08750</name>
</gene>
<comment type="similarity">
    <text evidence="1">Belongs to the site-specific recombinase resolvase family.</text>
</comment>
<evidence type="ECO:0000256" key="1">
    <source>
        <dbReference type="ARBA" id="ARBA00009913"/>
    </source>
</evidence>
<reference evidence="9 10" key="1">
    <citation type="submission" date="2019-02" db="EMBL/GenBank/DDBJ databases">
        <title>Aquabacterium sp. strain KMB7.</title>
        <authorList>
            <person name="Chen W.-M."/>
        </authorList>
    </citation>
    <scope>NUCLEOTIDE SEQUENCE [LARGE SCALE GENOMIC DNA]</scope>
    <source>
        <strain evidence="9 10">KMB7</strain>
    </source>
</reference>
<dbReference type="EMBL" id="SIXI01000003">
    <property type="protein sequence ID" value="TBO31324.1"/>
    <property type="molecule type" value="Genomic_DNA"/>
</dbReference>
<keyword evidence="3" id="KW-0230">DNA invertase</keyword>
<evidence type="ECO:0000256" key="2">
    <source>
        <dbReference type="ARBA" id="ARBA00022908"/>
    </source>
</evidence>
<evidence type="ECO:0000259" key="8">
    <source>
        <dbReference type="PROSITE" id="PS51736"/>
    </source>
</evidence>
<dbReference type="InterPro" id="IPR036162">
    <property type="entry name" value="Resolvase-like_N_sf"/>
</dbReference>
<organism evidence="9 10">
    <name type="scientific">Aquabacterium lacunae</name>
    <dbReference type="NCBI Taxonomy" id="2528630"/>
    <lineage>
        <taxon>Bacteria</taxon>
        <taxon>Pseudomonadati</taxon>
        <taxon>Pseudomonadota</taxon>
        <taxon>Betaproteobacteria</taxon>
        <taxon>Burkholderiales</taxon>
        <taxon>Aquabacterium</taxon>
    </lineage>
</organism>
<dbReference type="InterPro" id="IPR050639">
    <property type="entry name" value="SSR_resolvase"/>
</dbReference>
<evidence type="ECO:0000256" key="4">
    <source>
        <dbReference type="ARBA" id="ARBA00023125"/>
    </source>
</evidence>
<dbReference type="InterPro" id="IPR006118">
    <property type="entry name" value="Recombinase_CS"/>
</dbReference>
<dbReference type="OrthoDB" id="8585334at2"/>
<dbReference type="Pfam" id="PF00239">
    <property type="entry name" value="Resolvase"/>
    <property type="match status" value="1"/>
</dbReference>
<dbReference type="CDD" id="cd03768">
    <property type="entry name" value="SR_ResInv"/>
    <property type="match status" value="1"/>
</dbReference>
<dbReference type="PANTHER" id="PTHR30461">
    <property type="entry name" value="DNA-INVERTASE FROM LAMBDOID PROPHAGE"/>
    <property type="match status" value="1"/>
</dbReference>
<dbReference type="PANTHER" id="PTHR30461:SF2">
    <property type="entry name" value="SERINE RECOMBINASE PINE-RELATED"/>
    <property type="match status" value="1"/>
</dbReference>
<dbReference type="PROSITE" id="PS00397">
    <property type="entry name" value="RECOMBINASES_1"/>
    <property type="match status" value="1"/>
</dbReference>
<dbReference type="Proteomes" id="UP000292120">
    <property type="component" value="Unassembled WGS sequence"/>
</dbReference>
<comment type="caution">
    <text evidence="9">The sequence shown here is derived from an EMBL/GenBank/DDBJ whole genome shotgun (WGS) entry which is preliminary data.</text>
</comment>
<sequence>MLIGYARVSTDEQETTLQLDALKRAGVERVFEEKRSSAAQRPILGACIDTTREGDTLVVYKVDRLARSLRELLTLLDRLNTRGVHFKSCTEPIDTSTPAGKMMLQIIGAFAEFERNIIRERTRAGLAAARARGSTLGRARALTPAEEAAVVRQVRNGLATKASLARQYGCHVSSIKRALARAEASG</sequence>
<dbReference type="PROSITE" id="PS51736">
    <property type="entry name" value="RECOMBINASES_3"/>
    <property type="match status" value="1"/>
</dbReference>
<dbReference type="SMART" id="SM00857">
    <property type="entry name" value="Resolvase"/>
    <property type="match status" value="1"/>
</dbReference>
<evidence type="ECO:0000256" key="7">
    <source>
        <dbReference type="PROSITE-ProRule" id="PRU10137"/>
    </source>
</evidence>
<dbReference type="AlphaFoldDB" id="A0A4Q9GZ74"/>
<dbReference type="InterPro" id="IPR006119">
    <property type="entry name" value="Resolv_N"/>
</dbReference>